<keyword evidence="4" id="KW-1185">Reference proteome</keyword>
<gene>
    <name evidence="3" type="ORF">ACHAWU_008452</name>
</gene>
<comment type="caution">
    <text evidence="3">The sequence shown here is derived from an EMBL/GenBank/DDBJ whole genome shotgun (WGS) entry which is preliminary data.</text>
</comment>
<feature type="transmembrane region" description="Helical" evidence="2">
    <location>
        <begin position="399"/>
        <end position="419"/>
    </location>
</feature>
<keyword evidence="2" id="KW-1133">Transmembrane helix</keyword>
<feature type="compositionally biased region" description="Basic residues" evidence="1">
    <location>
        <begin position="56"/>
        <end position="75"/>
    </location>
</feature>
<feature type="compositionally biased region" description="Low complexity" evidence="1">
    <location>
        <begin position="138"/>
        <end position="147"/>
    </location>
</feature>
<keyword evidence="2" id="KW-0472">Membrane</keyword>
<dbReference type="Proteomes" id="UP001530293">
    <property type="component" value="Unassembled WGS sequence"/>
</dbReference>
<feature type="region of interest" description="Disordered" evidence="1">
    <location>
        <begin position="1"/>
        <end position="124"/>
    </location>
</feature>
<evidence type="ECO:0000313" key="4">
    <source>
        <dbReference type="Proteomes" id="UP001530293"/>
    </source>
</evidence>
<dbReference type="AlphaFoldDB" id="A0ABD3LZZ1"/>
<feature type="compositionally biased region" description="Low complexity" evidence="1">
    <location>
        <begin position="8"/>
        <end position="53"/>
    </location>
</feature>
<keyword evidence="2" id="KW-0812">Transmembrane</keyword>
<feature type="transmembrane region" description="Helical" evidence="2">
    <location>
        <begin position="377"/>
        <end position="393"/>
    </location>
</feature>
<feature type="transmembrane region" description="Helical" evidence="2">
    <location>
        <begin position="431"/>
        <end position="452"/>
    </location>
</feature>
<feature type="transmembrane region" description="Helical" evidence="2">
    <location>
        <begin position="251"/>
        <end position="269"/>
    </location>
</feature>
<feature type="transmembrane region" description="Helical" evidence="2">
    <location>
        <begin position="343"/>
        <end position="365"/>
    </location>
</feature>
<feature type="transmembrane region" description="Helical" evidence="2">
    <location>
        <begin position="472"/>
        <end position="493"/>
    </location>
</feature>
<evidence type="ECO:0000256" key="2">
    <source>
        <dbReference type="SAM" id="Phobius"/>
    </source>
</evidence>
<reference evidence="3 4" key="1">
    <citation type="submission" date="2024-10" db="EMBL/GenBank/DDBJ databases">
        <title>Updated reference genomes for cyclostephanoid diatoms.</title>
        <authorList>
            <person name="Roberts W.R."/>
            <person name="Alverson A.J."/>
        </authorList>
    </citation>
    <scope>NUCLEOTIDE SEQUENCE [LARGE SCALE GENOMIC DNA]</scope>
    <source>
        <strain evidence="3 4">AJA232-27</strain>
    </source>
</reference>
<dbReference type="EMBL" id="JALLBG020000268">
    <property type="protein sequence ID" value="KAL3757291.1"/>
    <property type="molecule type" value="Genomic_DNA"/>
</dbReference>
<feature type="region of interest" description="Disordered" evidence="1">
    <location>
        <begin position="136"/>
        <end position="194"/>
    </location>
</feature>
<proteinExistence type="predicted"/>
<organism evidence="3 4">
    <name type="scientific">Discostella pseudostelligera</name>
    <dbReference type="NCBI Taxonomy" id="259834"/>
    <lineage>
        <taxon>Eukaryota</taxon>
        <taxon>Sar</taxon>
        <taxon>Stramenopiles</taxon>
        <taxon>Ochrophyta</taxon>
        <taxon>Bacillariophyta</taxon>
        <taxon>Coscinodiscophyceae</taxon>
        <taxon>Thalassiosirophycidae</taxon>
        <taxon>Stephanodiscales</taxon>
        <taxon>Stephanodiscaceae</taxon>
        <taxon>Discostella</taxon>
    </lineage>
</organism>
<feature type="transmembrane region" description="Helical" evidence="2">
    <location>
        <begin position="500"/>
        <end position="522"/>
    </location>
</feature>
<accession>A0ABD3LZZ1</accession>
<name>A0ABD3LZZ1_9STRA</name>
<evidence type="ECO:0000256" key="1">
    <source>
        <dbReference type="SAM" id="MobiDB-lite"/>
    </source>
</evidence>
<feature type="transmembrane region" description="Helical" evidence="2">
    <location>
        <begin position="281"/>
        <end position="303"/>
    </location>
</feature>
<sequence>MDKDTTELDPLLTPPSIISSSLGFDYQSITTTSASRSSSPSSSSGKTPPNNSTKTIMHHPQHHHQHQRHHHHHAQHLTINTNEDGSLGRGGGPSPRQTNFYATTTTTTTSSPRDRTIPPSLPSEARDYARTHNLMVNTDSTDSSDSSALYPPGAGNNNMDGQLLVGGGGGGGGGVPGELGGGGLQPGELPPPKQLHAEYSHRLHQNQVAQGHHNFVVGGAHGRYRDYGGTLIEVPEEVFAVRQAALTVLEPITYCWLILTTGFSISVFLGTARWTSKLGSLPYWAIFLPAWISHGGIVLMHILSARALSNFISEANDNRQRQDSTDHLDRVEYLPLLQRSLKFGLKTGVLCFVIFIFEILLFIRLCRPYSISLAETYIPLWILAIIFIGNGIVCKSQHFLHSVIWVLFFTAMILSVLRADYEMGDIIPTSHIVLVIIAMLSIISGILIHIIYGHQIGFYKLTESQLTAGVFYSTSSFLAIILAAIMGDAVVLPEAIQLDLLLINVILAPIVVGLAGFGAYLVTRDEFDRLLKYGGQSSVLPMRLRLEANGWTSVLSRGAVVIPMFGDVKYEPLNVEDAERLSIELCGPCCCYPVDDEDELPYLHREDNYHSPTPPNSMAVTARWGGSEAPIV</sequence>
<feature type="compositionally biased region" description="Gly residues" evidence="1">
    <location>
        <begin position="164"/>
        <end position="185"/>
    </location>
</feature>
<protein>
    <submittedName>
        <fullName evidence="3">Uncharacterized protein</fullName>
    </submittedName>
</protein>
<evidence type="ECO:0000313" key="3">
    <source>
        <dbReference type="EMBL" id="KAL3757291.1"/>
    </source>
</evidence>